<comment type="caution">
    <text evidence="2">The sequence shown here is derived from an EMBL/GenBank/DDBJ whole genome shotgun (WGS) entry which is preliminary data.</text>
</comment>
<dbReference type="Pfam" id="PF13344">
    <property type="entry name" value="Hydrolase_6"/>
    <property type="match status" value="1"/>
</dbReference>
<dbReference type="InterPro" id="IPR006357">
    <property type="entry name" value="HAD-SF_hydro_IIA"/>
</dbReference>
<dbReference type="EMBL" id="BAAFSV010000001">
    <property type="protein sequence ID" value="GAB1311501.1"/>
    <property type="molecule type" value="Genomic_DNA"/>
</dbReference>
<evidence type="ECO:0000313" key="2">
    <source>
        <dbReference type="EMBL" id="GAB1311501.1"/>
    </source>
</evidence>
<protein>
    <recommendedName>
        <fullName evidence="4">Cat eye syndrome critical region protein 5</fullName>
    </recommendedName>
</protein>
<dbReference type="InterPro" id="IPR023214">
    <property type="entry name" value="HAD_sf"/>
</dbReference>
<evidence type="ECO:0000313" key="3">
    <source>
        <dbReference type="Proteomes" id="UP001628179"/>
    </source>
</evidence>
<proteinExistence type="predicted"/>
<dbReference type="InterPro" id="IPR036412">
    <property type="entry name" value="HAD-like_sf"/>
</dbReference>
<feature type="compositionally biased region" description="Polar residues" evidence="1">
    <location>
        <begin position="1"/>
        <end position="24"/>
    </location>
</feature>
<feature type="region of interest" description="Disordered" evidence="1">
    <location>
        <begin position="1"/>
        <end position="27"/>
    </location>
</feature>
<sequence length="373" mass="42277">MSSPTSREAQRAYQPSDTLDNGNQLPRGFAHLNPESRAWRSWTNLESFALVFAIEDVIMHKGRLLPGAAETISWLLRQEKPIPFVFVTNLDGFADGIQRDVLLQRLRDASMDIGPHQILVRSRPFAYLVKELRLGKKHVIVVSGQGEDDIRDLAAKCGFKRARVWTPDNYLDRRTYVDIRAVLVWSDCRNWDEVLDVIDPILQSDPKIYLFVCDEDFSRATRFAWPSVSSHTVIHMLDSRAETMSQGNPGGLRWSEVNQVPSIDNYGESVCRQIEALVEHLNQQDDTSERLACKSDQIKTIYLMTSNLLQDSKNVERHQHQTVGGPNWKTFLVGGSIADGREGERVYLPDDIFPDVKAAVSVALMEQGFEPVP</sequence>
<keyword evidence="3" id="KW-1185">Reference proteome</keyword>
<dbReference type="Gene3D" id="3.40.50.1000">
    <property type="entry name" value="HAD superfamily/HAD-like"/>
    <property type="match status" value="1"/>
</dbReference>
<dbReference type="SUPFAM" id="SSF56784">
    <property type="entry name" value="HAD-like"/>
    <property type="match status" value="1"/>
</dbReference>
<dbReference type="Proteomes" id="UP001628179">
    <property type="component" value="Unassembled WGS sequence"/>
</dbReference>
<accession>A0ABQ0G165</accession>
<evidence type="ECO:0000256" key="1">
    <source>
        <dbReference type="SAM" id="MobiDB-lite"/>
    </source>
</evidence>
<evidence type="ECO:0008006" key="4">
    <source>
        <dbReference type="Google" id="ProtNLM"/>
    </source>
</evidence>
<organism evidence="2 3">
    <name type="scientific">Madurella fahalii</name>
    <dbReference type="NCBI Taxonomy" id="1157608"/>
    <lineage>
        <taxon>Eukaryota</taxon>
        <taxon>Fungi</taxon>
        <taxon>Dikarya</taxon>
        <taxon>Ascomycota</taxon>
        <taxon>Pezizomycotina</taxon>
        <taxon>Sordariomycetes</taxon>
        <taxon>Sordariomycetidae</taxon>
        <taxon>Sordariales</taxon>
        <taxon>Sordariales incertae sedis</taxon>
        <taxon>Madurella</taxon>
    </lineage>
</organism>
<dbReference type="GeneID" id="98172456"/>
<name>A0ABQ0G165_9PEZI</name>
<reference evidence="2 3" key="1">
    <citation type="submission" date="2024-09" db="EMBL/GenBank/DDBJ databases">
        <title>Itraconazole resistance in Madurella fahalii resulting from another homologue of gene encoding cytochrome P450 14-alpha sterol demethylase (CYP51).</title>
        <authorList>
            <person name="Yoshioka I."/>
            <person name="Fahal A.H."/>
            <person name="Kaneko S."/>
            <person name="Yaguchi T."/>
        </authorList>
    </citation>
    <scope>NUCLEOTIDE SEQUENCE [LARGE SCALE GENOMIC DNA]</scope>
    <source>
        <strain evidence="2 3">IFM 68171</strain>
    </source>
</reference>
<dbReference type="RefSeq" id="XP_070913234.1">
    <property type="nucleotide sequence ID" value="XM_071057133.1"/>
</dbReference>
<gene>
    <name evidence="2" type="ORF">MFIFM68171_01711</name>
</gene>